<proteinExistence type="predicted"/>
<dbReference type="Proteomes" id="UP000199421">
    <property type="component" value="Unassembled WGS sequence"/>
</dbReference>
<dbReference type="OrthoDB" id="798680at2"/>
<keyword evidence="2" id="KW-1185">Reference proteome</keyword>
<reference evidence="2" key="1">
    <citation type="submission" date="2016-10" db="EMBL/GenBank/DDBJ databases">
        <authorList>
            <person name="Varghese N."/>
            <person name="Submissions S."/>
        </authorList>
    </citation>
    <scope>NUCLEOTIDE SEQUENCE [LARGE SCALE GENOMIC DNA]</scope>
    <source>
        <strain evidence="2">DSM 18733</strain>
    </source>
</reference>
<dbReference type="RefSeq" id="WP_093318170.1">
    <property type="nucleotide sequence ID" value="NZ_FOAF01000001.1"/>
</dbReference>
<gene>
    <name evidence="1" type="ORF">SAMN05661044_00625</name>
</gene>
<accession>A0A1H7IEH9</accession>
<sequence>MEVKDVEGRKLPEVEIAGVKFLADAISGEFIEASNPKNTISIYEMMIFDTHYEMLFDKRTNQPYEGRWDEAERDKDLEYVRLRTLQELDPEGMDILLKQNKVVWIELDGLSLPKVKIHDAEFYIDPLRKGLRDVDNKWNVIRFTDMVPNKGGQHEIYYDTKCRNVSLDIDINNPPTPLPGHIVRVKVPKDEFNIVCKKVMAEWVAEKQAISGTSEAKRNKKMGL</sequence>
<evidence type="ECO:0000313" key="2">
    <source>
        <dbReference type="Proteomes" id="UP000199421"/>
    </source>
</evidence>
<organism evidence="1 2">
    <name type="scientific">Olivibacter domesticus</name>
    <name type="common">Pseudosphingobacterium domesticum</name>
    <dbReference type="NCBI Taxonomy" id="407022"/>
    <lineage>
        <taxon>Bacteria</taxon>
        <taxon>Pseudomonadati</taxon>
        <taxon>Bacteroidota</taxon>
        <taxon>Sphingobacteriia</taxon>
        <taxon>Sphingobacteriales</taxon>
        <taxon>Sphingobacteriaceae</taxon>
        <taxon>Olivibacter</taxon>
    </lineage>
</organism>
<protein>
    <submittedName>
        <fullName evidence="1">Uncharacterized protein</fullName>
    </submittedName>
</protein>
<name>A0A1H7IEH9_OLID1</name>
<dbReference type="AlphaFoldDB" id="A0A1H7IEH9"/>
<dbReference type="STRING" id="407022.SAMN05661044_00625"/>
<evidence type="ECO:0000313" key="1">
    <source>
        <dbReference type="EMBL" id="SEK59035.1"/>
    </source>
</evidence>
<dbReference type="EMBL" id="FOAF01000001">
    <property type="protein sequence ID" value="SEK59035.1"/>
    <property type="molecule type" value="Genomic_DNA"/>
</dbReference>